<proteinExistence type="predicted"/>
<keyword evidence="1" id="KW-1133">Transmembrane helix</keyword>
<gene>
    <name evidence="3" type="ORF">SAMN05661086_01653</name>
</gene>
<feature type="transmembrane region" description="Helical" evidence="1">
    <location>
        <begin position="26"/>
        <end position="49"/>
    </location>
</feature>
<accession>A0A1I6JG82</accession>
<dbReference type="OrthoDB" id="1998825at2"/>
<feature type="domain" description="Phage tail lysozyme" evidence="2">
    <location>
        <begin position="86"/>
        <end position="234"/>
    </location>
</feature>
<dbReference type="Gene3D" id="1.10.530.10">
    <property type="match status" value="1"/>
</dbReference>
<sequence>MELATAVKIAKIAAEQLKSEEKRHRIFIIAVSLVILVLFLFSSVIYLAMHPLESMSNMLKEQLAGVNDTICVQEDDVLIKKYPDIEQTIWQFLKGLGFTDEGAAATMGNMVVESSFNPAANHNDHYFGLCQWGGGRWQGNDFSLTGFSQKCEKEWSDLQVQLTFFYMECSTYYANVYLLMGKTKDVVYATDYFCTYYEGCVGSSGNWAYSTVNGKAYQGLANRRRYAEWYLKKYGLGGG</sequence>
<name>A0A1I6JG82_9FIRM</name>
<dbReference type="AlphaFoldDB" id="A0A1I6JG82"/>
<reference evidence="3 4" key="1">
    <citation type="submission" date="2016-10" db="EMBL/GenBank/DDBJ databases">
        <authorList>
            <person name="de Groot N.N."/>
        </authorList>
    </citation>
    <scope>NUCLEOTIDE SEQUENCE [LARGE SCALE GENOMIC DNA]</scope>
    <source>
        <strain evidence="3 4">743A</strain>
    </source>
</reference>
<keyword evidence="1" id="KW-0472">Membrane</keyword>
<dbReference type="InterPro" id="IPR041219">
    <property type="entry name" value="Phage_lysozyme2"/>
</dbReference>
<evidence type="ECO:0000256" key="1">
    <source>
        <dbReference type="SAM" id="Phobius"/>
    </source>
</evidence>
<evidence type="ECO:0000259" key="2">
    <source>
        <dbReference type="Pfam" id="PF18013"/>
    </source>
</evidence>
<keyword evidence="4" id="KW-1185">Reference proteome</keyword>
<organism evidence="3 4">
    <name type="scientific">Anaeromicropila populeti</name>
    <dbReference type="NCBI Taxonomy" id="37658"/>
    <lineage>
        <taxon>Bacteria</taxon>
        <taxon>Bacillati</taxon>
        <taxon>Bacillota</taxon>
        <taxon>Clostridia</taxon>
        <taxon>Lachnospirales</taxon>
        <taxon>Lachnospiraceae</taxon>
        <taxon>Anaeromicropila</taxon>
    </lineage>
</organism>
<protein>
    <recommendedName>
        <fullName evidence="2">Phage tail lysozyme domain-containing protein</fullName>
    </recommendedName>
</protein>
<keyword evidence="1" id="KW-0812">Transmembrane</keyword>
<dbReference type="EMBL" id="FOYZ01000005">
    <property type="protein sequence ID" value="SFR77894.1"/>
    <property type="molecule type" value="Genomic_DNA"/>
</dbReference>
<dbReference type="Proteomes" id="UP000199659">
    <property type="component" value="Unassembled WGS sequence"/>
</dbReference>
<dbReference type="Pfam" id="PF18013">
    <property type="entry name" value="Phage_lysozyme2"/>
    <property type="match status" value="1"/>
</dbReference>
<evidence type="ECO:0000313" key="3">
    <source>
        <dbReference type="EMBL" id="SFR77894.1"/>
    </source>
</evidence>
<dbReference type="STRING" id="37658.SAMN05661086_01653"/>
<evidence type="ECO:0000313" key="4">
    <source>
        <dbReference type="Proteomes" id="UP000199659"/>
    </source>
</evidence>
<dbReference type="RefSeq" id="WP_092560210.1">
    <property type="nucleotide sequence ID" value="NZ_FOYZ01000005.1"/>
</dbReference>